<dbReference type="OrthoDB" id="8563688at2"/>
<evidence type="ECO:0000313" key="1">
    <source>
        <dbReference type="EMBL" id="RVT52382.1"/>
    </source>
</evidence>
<dbReference type="EMBL" id="SACT01000002">
    <property type="protein sequence ID" value="RVT52382.1"/>
    <property type="molecule type" value="Genomic_DNA"/>
</dbReference>
<protein>
    <submittedName>
        <fullName evidence="1">Uncharacterized protein</fullName>
    </submittedName>
</protein>
<name>A0A3S2UQY4_9BURK</name>
<dbReference type="RefSeq" id="WP_128197631.1">
    <property type="nucleotide sequence ID" value="NZ_SACT01000002.1"/>
</dbReference>
<accession>A0A3S2UQY4</accession>
<proteinExistence type="predicted"/>
<reference evidence="1 2" key="1">
    <citation type="submission" date="2019-01" db="EMBL/GenBank/DDBJ databases">
        <authorList>
            <person name="Chen W.-M."/>
        </authorList>
    </citation>
    <scope>NUCLEOTIDE SEQUENCE [LARGE SCALE GENOMIC DNA]</scope>
    <source>
        <strain evidence="1 2">ICH-3</strain>
    </source>
</reference>
<gene>
    <name evidence="1" type="ORF">ENE75_08045</name>
</gene>
<dbReference type="AlphaFoldDB" id="A0A3S2UQY4"/>
<comment type="caution">
    <text evidence="1">The sequence shown here is derived from an EMBL/GenBank/DDBJ whole genome shotgun (WGS) entry which is preliminary data.</text>
</comment>
<sequence length="71" mass="7902">MPYYLFSIRSFGRIEKRGEHSGFREASAAAKLMRQGPLADGEQIKVMFAEDEDQAIELLCQPRQAGPAGDD</sequence>
<evidence type="ECO:0000313" key="2">
    <source>
        <dbReference type="Proteomes" id="UP000288178"/>
    </source>
</evidence>
<dbReference type="Proteomes" id="UP000288178">
    <property type="component" value="Unassembled WGS sequence"/>
</dbReference>
<organism evidence="1 2">
    <name type="scientific">Rubrivivax albus</name>
    <dbReference type="NCBI Taxonomy" id="2499835"/>
    <lineage>
        <taxon>Bacteria</taxon>
        <taxon>Pseudomonadati</taxon>
        <taxon>Pseudomonadota</taxon>
        <taxon>Betaproteobacteria</taxon>
        <taxon>Burkholderiales</taxon>
        <taxon>Sphaerotilaceae</taxon>
        <taxon>Rubrivivax</taxon>
    </lineage>
</organism>
<keyword evidence="2" id="KW-1185">Reference proteome</keyword>